<dbReference type="PANTHER" id="PTHR34400">
    <property type="match status" value="1"/>
</dbReference>
<dbReference type="OrthoDB" id="9795032at2"/>
<dbReference type="Pfam" id="PF12902">
    <property type="entry name" value="Ferritin-like"/>
    <property type="match status" value="1"/>
</dbReference>
<dbReference type="SUPFAM" id="SSF47240">
    <property type="entry name" value="Ferritin-like"/>
    <property type="match status" value="1"/>
</dbReference>
<dbReference type="PANTHER" id="PTHR34400:SF4">
    <property type="entry name" value="MEMBRANE PROTEIN"/>
    <property type="match status" value="1"/>
</dbReference>
<dbReference type="RefSeq" id="WP_105531477.1">
    <property type="nucleotide sequence ID" value="NZ_PUGF01000007.1"/>
</dbReference>
<evidence type="ECO:0000313" key="3">
    <source>
        <dbReference type="Proteomes" id="UP000237839"/>
    </source>
</evidence>
<dbReference type="Gene3D" id="1.20.1260.10">
    <property type="match status" value="1"/>
</dbReference>
<keyword evidence="3" id="KW-1185">Reference proteome</keyword>
<dbReference type="EMBL" id="PUGF01000007">
    <property type="protein sequence ID" value="PRC93426.1"/>
    <property type="molecule type" value="Genomic_DNA"/>
</dbReference>
<evidence type="ECO:0000313" key="2">
    <source>
        <dbReference type="EMBL" id="PRC93426.1"/>
    </source>
</evidence>
<dbReference type="AlphaFoldDB" id="A0A2S9H0N7"/>
<dbReference type="InterPro" id="IPR026820">
    <property type="entry name" value="VioB/RebD_dom"/>
</dbReference>
<accession>A0A2S9H0N7</accession>
<dbReference type="InterPro" id="IPR012347">
    <property type="entry name" value="Ferritin-like"/>
</dbReference>
<feature type="domain" description="Iminophenyl-pyruvate dimer synthase" evidence="1">
    <location>
        <begin position="25"/>
        <end position="249"/>
    </location>
</feature>
<proteinExistence type="predicted"/>
<dbReference type="InterPro" id="IPR009078">
    <property type="entry name" value="Ferritin-like_SF"/>
</dbReference>
<sequence>MQVLNQKYIQELQKTEQLSDIHRALTYAVQLELATIPPYLTALFSLKNGSNQQIASLLQSIVVEEMLHMTLAANTLIAIGGNPDLLALGMELQYPGPLPLSVDDGLIVSLAAVSPSQVQQVFMAIEKPDSQEILPGETTPAPPPKIPGEFASIGNFYHAILQGLAHLERQGGHCFAKPRLEQQVNVSLWFPGLRAANPSGKVHDLSTATKVLETIMVQGEGMPFRGDFSPVDPTDSSYAHYFKFGEIFHEQRLIRDPFAPSGWSYSGENVPLDSANVYSFLPNAALSDYPKDSGAGVAANQFYGTYQRLLTSLNLVFNGHPEALRAAMGVMYELKLAAQKVVQHPADPLKPEIIAAPPFMLTKTTNLA</sequence>
<comment type="caution">
    <text evidence="2">The sequence shown here is derived from an EMBL/GenBank/DDBJ whole genome shotgun (WGS) entry which is preliminary data.</text>
</comment>
<dbReference type="Proteomes" id="UP000237839">
    <property type="component" value="Unassembled WGS sequence"/>
</dbReference>
<evidence type="ECO:0000259" key="1">
    <source>
        <dbReference type="Pfam" id="PF12902"/>
    </source>
</evidence>
<gene>
    <name evidence="2" type="ORF">S2091_1813</name>
</gene>
<protein>
    <submittedName>
        <fullName evidence="2">Ferritin-like</fullName>
    </submittedName>
</protein>
<name>A0A2S9H0N7_9BURK</name>
<organism evidence="2 3">
    <name type="scientific">Solimicrobium silvestre</name>
    <dbReference type="NCBI Taxonomy" id="2099400"/>
    <lineage>
        <taxon>Bacteria</taxon>
        <taxon>Pseudomonadati</taxon>
        <taxon>Pseudomonadota</taxon>
        <taxon>Betaproteobacteria</taxon>
        <taxon>Burkholderiales</taxon>
        <taxon>Oxalobacteraceae</taxon>
        <taxon>Solimicrobium</taxon>
    </lineage>
</organism>
<reference evidence="2 3" key="1">
    <citation type="submission" date="2018-02" db="EMBL/GenBank/DDBJ databases">
        <title>Solimicrobium silvestre gen. nov., sp. nov., isolated from alpine forest soil.</title>
        <authorList>
            <person name="Margesin R."/>
            <person name="Albuquerque L."/>
            <person name="Zhang D.-C."/>
            <person name="Froufe H.J.C."/>
            <person name="Severino R."/>
            <person name="Roxo I."/>
            <person name="Egas C."/>
            <person name="Da Costa M.S."/>
        </authorList>
    </citation>
    <scope>NUCLEOTIDE SEQUENCE [LARGE SCALE GENOMIC DNA]</scope>
    <source>
        <strain evidence="2 3">S20-91</strain>
    </source>
</reference>